<dbReference type="GO" id="GO:0071973">
    <property type="term" value="P:bacterial-type flagellum-dependent cell motility"/>
    <property type="evidence" value="ECO:0007669"/>
    <property type="project" value="InterPro"/>
</dbReference>
<protein>
    <recommendedName>
        <fullName evidence="4 11">Flagellar motor switch protein FliG</fullName>
    </recommendedName>
</protein>
<evidence type="ECO:0000256" key="4">
    <source>
        <dbReference type="ARBA" id="ARBA00021870"/>
    </source>
</evidence>
<dbReference type="InterPro" id="IPR028263">
    <property type="entry name" value="FliG_N"/>
</dbReference>
<keyword evidence="7 11" id="KW-0283">Flagellar rotation</keyword>
<evidence type="ECO:0000256" key="11">
    <source>
        <dbReference type="PIRNR" id="PIRNR003161"/>
    </source>
</evidence>
<evidence type="ECO:0000256" key="2">
    <source>
        <dbReference type="ARBA" id="ARBA00004515"/>
    </source>
</evidence>
<evidence type="ECO:0000256" key="1">
    <source>
        <dbReference type="ARBA" id="ARBA00004117"/>
    </source>
</evidence>
<dbReference type="PRINTS" id="PR00954">
    <property type="entry name" value="FLGMOTORFLIG"/>
</dbReference>
<comment type="caution">
    <text evidence="15">The sequence shown here is derived from an EMBL/GenBank/DDBJ whole genome shotgun (WGS) entry which is preliminary data.</text>
</comment>
<dbReference type="Gene3D" id="1.10.220.30">
    <property type="match status" value="3"/>
</dbReference>
<dbReference type="FunFam" id="1.10.220.30:FF:000001">
    <property type="entry name" value="Flagellar motor switch protein FliG"/>
    <property type="match status" value="1"/>
</dbReference>
<gene>
    <name evidence="15" type="ORF">CKO40_01940</name>
</gene>
<dbReference type="Proteomes" id="UP001296776">
    <property type="component" value="Unassembled WGS sequence"/>
</dbReference>
<comment type="similarity">
    <text evidence="3 11">Belongs to the FliG family.</text>
</comment>
<evidence type="ECO:0000313" key="16">
    <source>
        <dbReference type="Proteomes" id="UP001296776"/>
    </source>
</evidence>
<keyword evidence="6 11" id="KW-0145">Chemotaxis</keyword>
<dbReference type="GO" id="GO:0003774">
    <property type="term" value="F:cytoskeletal motor activity"/>
    <property type="evidence" value="ECO:0007669"/>
    <property type="project" value="InterPro"/>
</dbReference>
<dbReference type="Pfam" id="PF14842">
    <property type="entry name" value="FliG_N"/>
    <property type="match status" value="1"/>
</dbReference>
<evidence type="ECO:0000256" key="9">
    <source>
        <dbReference type="ARBA" id="ARBA00023143"/>
    </source>
</evidence>
<reference evidence="15" key="1">
    <citation type="submission" date="2017-08" db="EMBL/GenBank/DDBJ databases">
        <authorList>
            <person name="Imhoff J.F."/>
            <person name="Rahn T."/>
            <person name="Kuenzel S."/>
            <person name="Neulinger S.C."/>
        </authorList>
    </citation>
    <scope>NUCLEOTIDE SEQUENCE</scope>
    <source>
        <strain evidence="15">DSM 11080</strain>
    </source>
</reference>
<sequence>MSGARRSAILMLALDENSAAEVFKHLSPQEVQEVSTEMTRIEQVSHAEMNAVLTAFQEEQEDFIALDLDSSEHIRAVLNKALGEDRAASLLEDIFESRAGGTGIDTLNLMEPSMVAELIRDEHPQIIATVLVHLDRRQAAAVLELFDDKLRNDVVLRVATFSGVQPAALQELTEVLTGMLDGQTLKRSKMGGVRTAAEILNMMNSTQEEAAIETVRAHSEDLAQKIIDEMFLFENLIDLDDRSIQLLLKEIDTDSLVVALKGAPEDLVDTFLRNMSSRASEMLREDMEARGPIRVSQVEAEQKAILQVARRLAESGEIVIGGADDSYV</sequence>
<dbReference type="GO" id="GO:0006935">
    <property type="term" value="P:chemotaxis"/>
    <property type="evidence" value="ECO:0007669"/>
    <property type="project" value="UniProtKB-KW"/>
</dbReference>
<evidence type="ECO:0000256" key="7">
    <source>
        <dbReference type="ARBA" id="ARBA00022779"/>
    </source>
</evidence>
<keyword evidence="16" id="KW-1185">Reference proteome</keyword>
<dbReference type="EMBL" id="NRSJ01000002">
    <property type="protein sequence ID" value="MBK1703344.1"/>
    <property type="molecule type" value="Genomic_DNA"/>
</dbReference>
<keyword evidence="9 11" id="KW-0975">Bacterial flagellum</keyword>
<dbReference type="InterPro" id="IPR011002">
    <property type="entry name" value="FliG_a-hlx"/>
</dbReference>
<feature type="domain" description="Flagellar motor switch protein FliG C-terminal" evidence="12">
    <location>
        <begin position="214"/>
        <end position="320"/>
    </location>
</feature>
<feature type="domain" description="Flagellar motor switch protein FliG N-terminal" evidence="14">
    <location>
        <begin position="1"/>
        <end position="98"/>
    </location>
</feature>
<evidence type="ECO:0000313" key="15">
    <source>
        <dbReference type="EMBL" id="MBK1703344.1"/>
    </source>
</evidence>
<keyword evidence="8 11" id="KW-0472">Membrane</keyword>
<evidence type="ECO:0000256" key="5">
    <source>
        <dbReference type="ARBA" id="ARBA00022475"/>
    </source>
</evidence>
<reference evidence="15" key="2">
    <citation type="journal article" date="2020" name="Microorganisms">
        <title>Osmotic Adaptation and Compatible Solute Biosynthesis of Phototrophic Bacteria as Revealed from Genome Analyses.</title>
        <authorList>
            <person name="Imhoff J.F."/>
            <person name="Rahn T."/>
            <person name="Kunzel S."/>
            <person name="Keller A."/>
            <person name="Neulinger S.C."/>
        </authorList>
    </citation>
    <scope>NUCLEOTIDE SEQUENCE</scope>
    <source>
        <strain evidence="15">DSM 11080</strain>
    </source>
</reference>
<dbReference type="GO" id="GO:0005886">
    <property type="term" value="C:plasma membrane"/>
    <property type="evidence" value="ECO:0007669"/>
    <property type="project" value="UniProtKB-SubCell"/>
</dbReference>
<dbReference type="AlphaFoldDB" id="A0AAJ0U141"/>
<keyword evidence="5 11" id="KW-1003">Cell membrane</keyword>
<evidence type="ECO:0000256" key="3">
    <source>
        <dbReference type="ARBA" id="ARBA00010299"/>
    </source>
</evidence>
<dbReference type="InterPro" id="IPR023087">
    <property type="entry name" value="Flg_Motor_Flig_C"/>
</dbReference>
<evidence type="ECO:0000256" key="8">
    <source>
        <dbReference type="ARBA" id="ARBA00023136"/>
    </source>
</evidence>
<dbReference type="SUPFAM" id="SSF48029">
    <property type="entry name" value="FliG"/>
    <property type="match status" value="2"/>
</dbReference>
<evidence type="ECO:0000259" key="14">
    <source>
        <dbReference type="Pfam" id="PF14842"/>
    </source>
</evidence>
<evidence type="ECO:0000256" key="10">
    <source>
        <dbReference type="ARBA" id="ARBA00025598"/>
    </source>
</evidence>
<dbReference type="NCBIfam" id="TIGR00207">
    <property type="entry name" value="fliG"/>
    <property type="match status" value="1"/>
</dbReference>
<keyword evidence="15" id="KW-0282">Flagellum</keyword>
<comment type="function">
    <text evidence="10 11">FliG is one of three proteins (FliG, FliN, FliM) that forms the rotor-mounted switch complex (C ring), located at the base of the basal body. This complex interacts with the CheY and CheZ chemotaxis proteins, in addition to contacting components of the motor that determine the direction of flagellar rotation.</text>
</comment>
<dbReference type="PANTHER" id="PTHR30534">
    <property type="entry name" value="FLAGELLAR MOTOR SWITCH PROTEIN FLIG"/>
    <property type="match status" value="1"/>
</dbReference>
<dbReference type="PANTHER" id="PTHR30534:SF0">
    <property type="entry name" value="FLAGELLAR MOTOR SWITCH PROTEIN FLIG"/>
    <property type="match status" value="1"/>
</dbReference>
<keyword evidence="15" id="KW-0966">Cell projection</keyword>
<name>A0AAJ0U141_9GAMM</name>
<dbReference type="InterPro" id="IPR000090">
    <property type="entry name" value="Flg_Motor_Flig"/>
</dbReference>
<organism evidence="15 16">
    <name type="scientific">Halochromatium glycolicum</name>
    <dbReference type="NCBI Taxonomy" id="85075"/>
    <lineage>
        <taxon>Bacteria</taxon>
        <taxon>Pseudomonadati</taxon>
        <taxon>Pseudomonadota</taxon>
        <taxon>Gammaproteobacteria</taxon>
        <taxon>Chromatiales</taxon>
        <taxon>Chromatiaceae</taxon>
        <taxon>Halochromatium</taxon>
    </lineage>
</organism>
<evidence type="ECO:0000259" key="13">
    <source>
        <dbReference type="Pfam" id="PF14841"/>
    </source>
</evidence>
<evidence type="ECO:0000259" key="12">
    <source>
        <dbReference type="Pfam" id="PF01706"/>
    </source>
</evidence>
<feature type="domain" description="Flagellar motor switch protein FliG middle" evidence="13">
    <location>
        <begin position="112"/>
        <end position="183"/>
    </location>
</feature>
<dbReference type="PIRSF" id="PIRSF003161">
    <property type="entry name" value="FliG"/>
    <property type="match status" value="1"/>
</dbReference>
<comment type="subcellular location">
    <subcellularLocation>
        <location evidence="1 11">Bacterial flagellum basal body</location>
    </subcellularLocation>
    <subcellularLocation>
        <location evidence="2 11">Cell inner membrane</location>
        <topology evidence="2 11">Peripheral membrane protein</topology>
        <orientation evidence="2 11">Cytoplasmic side</orientation>
    </subcellularLocation>
</comment>
<accession>A0AAJ0U141</accession>
<dbReference type="Pfam" id="PF01706">
    <property type="entry name" value="FliG_C"/>
    <property type="match status" value="1"/>
</dbReference>
<dbReference type="GO" id="GO:0009425">
    <property type="term" value="C:bacterial-type flagellum basal body"/>
    <property type="evidence" value="ECO:0007669"/>
    <property type="project" value="UniProtKB-SubCell"/>
</dbReference>
<evidence type="ECO:0000256" key="6">
    <source>
        <dbReference type="ARBA" id="ARBA00022500"/>
    </source>
</evidence>
<keyword evidence="11" id="KW-0997">Cell inner membrane</keyword>
<proteinExistence type="inferred from homology"/>
<dbReference type="Pfam" id="PF14841">
    <property type="entry name" value="FliG_M"/>
    <property type="match status" value="1"/>
</dbReference>
<keyword evidence="15" id="KW-0969">Cilium</keyword>
<dbReference type="InterPro" id="IPR032779">
    <property type="entry name" value="FliG_M"/>
</dbReference>